<dbReference type="Proteomes" id="UP000054538">
    <property type="component" value="Unassembled WGS sequence"/>
</dbReference>
<reference evidence="2" key="2">
    <citation type="submission" date="2015-01" db="EMBL/GenBank/DDBJ databases">
        <title>Evolutionary Origins and Diversification of the Mycorrhizal Mutualists.</title>
        <authorList>
            <consortium name="DOE Joint Genome Institute"/>
            <consortium name="Mycorrhizal Genomics Consortium"/>
            <person name="Kohler A."/>
            <person name="Kuo A."/>
            <person name="Nagy L.G."/>
            <person name="Floudas D."/>
            <person name="Copeland A."/>
            <person name="Barry K.W."/>
            <person name="Cichocki N."/>
            <person name="Veneault-Fourrey C."/>
            <person name="LaButti K."/>
            <person name="Lindquist E.A."/>
            <person name="Lipzen A."/>
            <person name="Lundell T."/>
            <person name="Morin E."/>
            <person name="Murat C."/>
            <person name="Riley R."/>
            <person name="Ohm R."/>
            <person name="Sun H."/>
            <person name="Tunlid A."/>
            <person name="Henrissat B."/>
            <person name="Grigoriev I.V."/>
            <person name="Hibbett D.S."/>
            <person name="Martin F."/>
        </authorList>
    </citation>
    <scope>NUCLEOTIDE SEQUENCE [LARGE SCALE GENOMIC DNA]</scope>
    <source>
        <strain evidence="2">Ve08.2h10</strain>
    </source>
</reference>
<accession>A0A0D0DUG0</accession>
<dbReference type="HOGENOM" id="CLU_029829_0_0_1"/>
<evidence type="ECO:0000313" key="1">
    <source>
        <dbReference type="EMBL" id="KIK97923.1"/>
    </source>
</evidence>
<dbReference type="InterPro" id="IPR032675">
    <property type="entry name" value="LRR_dom_sf"/>
</dbReference>
<evidence type="ECO:0000313" key="2">
    <source>
        <dbReference type="Proteomes" id="UP000054538"/>
    </source>
</evidence>
<reference evidence="1 2" key="1">
    <citation type="submission" date="2014-04" db="EMBL/GenBank/DDBJ databases">
        <authorList>
            <consortium name="DOE Joint Genome Institute"/>
            <person name="Kuo A."/>
            <person name="Kohler A."/>
            <person name="Jargeat P."/>
            <person name="Nagy L.G."/>
            <person name="Floudas D."/>
            <person name="Copeland A."/>
            <person name="Barry K.W."/>
            <person name="Cichocki N."/>
            <person name="Veneault-Fourrey C."/>
            <person name="LaButti K."/>
            <person name="Lindquist E.A."/>
            <person name="Lipzen A."/>
            <person name="Lundell T."/>
            <person name="Morin E."/>
            <person name="Murat C."/>
            <person name="Sun H."/>
            <person name="Tunlid A."/>
            <person name="Henrissat B."/>
            <person name="Grigoriev I.V."/>
            <person name="Hibbett D.S."/>
            <person name="Martin F."/>
            <person name="Nordberg H.P."/>
            <person name="Cantor M.N."/>
            <person name="Hua S.X."/>
        </authorList>
    </citation>
    <scope>NUCLEOTIDE SEQUENCE [LARGE SCALE GENOMIC DNA]</scope>
    <source>
        <strain evidence="1 2">Ve08.2h10</strain>
    </source>
</reference>
<dbReference type="OrthoDB" id="2994853at2759"/>
<dbReference type="InParanoid" id="A0A0D0DUG0"/>
<organism evidence="1 2">
    <name type="scientific">Paxillus rubicundulus Ve08.2h10</name>
    <dbReference type="NCBI Taxonomy" id="930991"/>
    <lineage>
        <taxon>Eukaryota</taxon>
        <taxon>Fungi</taxon>
        <taxon>Dikarya</taxon>
        <taxon>Basidiomycota</taxon>
        <taxon>Agaricomycotina</taxon>
        <taxon>Agaricomycetes</taxon>
        <taxon>Agaricomycetidae</taxon>
        <taxon>Boletales</taxon>
        <taxon>Paxilineae</taxon>
        <taxon>Paxillaceae</taxon>
        <taxon>Paxillus</taxon>
    </lineage>
</organism>
<name>A0A0D0DUG0_9AGAM</name>
<dbReference type="Gene3D" id="3.80.10.10">
    <property type="entry name" value="Ribonuclease Inhibitor"/>
    <property type="match status" value="1"/>
</dbReference>
<gene>
    <name evidence="1" type="ORF">PAXRUDRAFT_9880</name>
</gene>
<evidence type="ECO:0008006" key="3">
    <source>
        <dbReference type="Google" id="ProtNLM"/>
    </source>
</evidence>
<dbReference type="SUPFAM" id="SSF52047">
    <property type="entry name" value="RNI-like"/>
    <property type="match status" value="1"/>
</dbReference>
<dbReference type="AlphaFoldDB" id="A0A0D0DUG0"/>
<sequence length="357" mass="38981">MTNGGLPTESLLQIVQEVSWGSYSGWRRDLLSCAPVCYEWSFSLDLLLSDFQVPQNPSTRTCPPNPHALGKALAERPALGLSIKHLNTQYFRGPYWHLRNRDDSASLAAFTADLIAILHTARNLQNLEVLYPDGSQTEALASALYGLRHLSTFSTGKNNSVYPGDDGVISIVQLAYCLASWPSLKSLNMHGTQSPTMTESTAALRPPVCALAELTIKNVSMSGRELMHMMSSSLRTLERITLDSISGITNAGLRTFLDAISQNVSRLTIRHTGVSWCAGAEEERALNATIGKMRRLELLGVSGDVATELMLHRRPGMFISSRADGDLISRSALPVIKLRFHNVAGLPVSITCVDWSG</sequence>
<dbReference type="EMBL" id="KN824914">
    <property type="protein sequence ID" value="KIK97923.1"/>
    <property type="molecule type" value="Genomic_DNA"/>
</dbReference>
<proteinExistence type="predicted"/>
<protein>
    <recommendedName>
        <fullName evidence="3">F-box domain-containing protein</fullName>
    </recommendedName>
</protein>
<keyword evidence="2" id="KW-1185">Reference proteome</keyword>